<dbReference type="PANTHER" id="PTHR23041">
    <property type="entry name" value="RING FINGER DOMAIN-CONTAINING"/>
    <property type="match status" value="1"/>
</dbReference>
<comment type="caution">
    <text evidence="6">The sequence shown here is derived from an EMBL/GenBank/DDBJ whole genome shotgun (WGS) entry which is preliminary data.</text>
</comment>
<dbReference type="InterPro" id="IPR001841">
    <property type="entry name" value="Znf_RING"/>
</dbReference>
<keyword evidence="3" id="KW-0862">Zinc</keyword>
<dbReference type="SMART" id="SM00184">
    <property type="entry name" value="RING"/>
    <property type="match status" value="1"/>
</dbReference>
<evidence type="ECO:0000259" key="5">
    <source>
        <dbReference type="PROSITE" id="PS50089"/>
    </source>
</evidence>
<proteinExistence type="predicted"/>
<dbReference type="SUPFAM" id="SSF57850">
    <property type="entry name" value="RING/U-box"/>
    <property type="match status" value="1"/>
</dbReference>
<name>A0A553R8L7_9TELE</name>
<protein>
    <recommendedName>
        <fullName evidence="5">RING-type domain-containing protein</fullName>
    </recommendedName>
</protein>
<dbReference type="InterPro" id="IPR047134">
    <property type="entry name" value="RNF4"/>
</dbReference>
<dbReference type="AlphaFoldDB" id="A0A553R8L7"/>
<organism evidence="6 7">
    <name type="scientific">Danionella cerebrum</name>
    <dbReference type="NCBI Taxonomy" id="2873325"/>
    <lineage>
        <taxon>Eukaryota</taxon>
        <taxon>Metazoa</taxon>
        <taxon>Chordata</taxon>
        <taxon>Craniata</taxon>
        <taxon>Vertebrata</taxon>
        <taxon>Euteleostomi</taxon>
        <taxon>Actinopterygii</taxon>
        <taxon>Neopterygii</taxon>
        <taxon>Teleostei</taxon>
        <taxon>Ostariophysi</taxon>
        <taxon>Cypriniformes</taxon>
        <taxon>Danionidae</taxon>
        <taxon>Danioninae</taxon>
        <taxon>Danionella</taxon>
    </lineage>
</organism>
<feature type="domain" description="RING-type" evidence="5">
    <location>
        <begin position="99"/>
        <end position="144"/>
    </location>
</feature>
<reference evidence="6 7" key="1">
    <citation type="journal article" date="2019" name="Sci. Data">
        <title>Hybrid genome assembly and annotation of Danionella translucida.</title>
        <authorList>
            <person name="Kadobianskyi M."/>
            <person name="Schulze L."/>
            <person name="Schuelke M."/>
            <person name="Judkewitz B."/>
        </authorList>
    </citation>
    <scope>NUCLEOTIDE SEQUENCE [LARGE SCALE GENOMIC DNA]</scope>
    <source>
        <strain evidence="6 7">Bolton</strain>
    </source>
</reference>
<dbReference type="PROSITE" id="PS00518">
    <property type="entry name" value="ZF_RING_1"/>
    <property type="match status" value="1"/>
</dbReference>
<dbReference type="PANTHER" id="PTHR23041:SF78">
    <property type="entry name" value="E3 UBIQUITIN-PROTEIN LIGASE RNF4"/>
    <property type="match status" value="1"/>
</dbReference>
<evidence type="ECO:0000313" key="6">
    <source>
        <dbReference type="EMBL" id="TRY98519.1"/>
    </source>
</evidence>
<dbReference type="GO" id="GO:0008270">
    <property type="term" value="F:zinc ion binding"/>
    <property type="evidence" value="ECO:0007669"/>
    <property type="project" value="UniProtKB-KW"/>
</dbReference>
<dbReference type="Pfam" id="PF13923">
    <property type="entry name" value="zf-C3HC4_2"/>
    <property type="match status" value="1"/>
</dbReference>
<dbReference type="EMBL" id="SRMA01025159">
    <property type="protein sequence ID" value="TRY98519.1"/>
    <property type="molecule type" value="Genomic_DNA"/>
</dbReference>
<evidence type="ECO:0000256" key="4">
    <source>
        <dbReference type="PROSITE-ProRule" id="PRU00175"/>
    </source>
</evidence>
<dbReference type="InterPro" id="IPR013083">
    <property type="entry name" value="Znf_RING/FYVE/PHD"/>
</dbReference>
<keyword evidence="1" id="KW-0479">Metal-binding</keyword>
<dbReference type="Proteomes" id="UP000316079">
    <property type="component" value="Unassembled WGS sequence"/>
</dbReference>
<keyword evidence="7" id="KW-1185">Reference proteome</keyword>
<evidence type="ECO:0000256" key="3">
    <source>
        <dbReference type="ARBA" id="ARBA00022833"/>
    </source>
</evidence>
<keyword evidence="2 4" id="KW-0863">Zinc-finger</keyword>
<evidence type="ECO:0000313" key="7">
    <source>
        <dbReference type="Proteomes" id="UP000316079"/>
    </source>
</evidence>
<dbReference type="OrthoDB" id="60822at2759"/>
<dbReference type="GO" id="GO:0045944">
    <property type="term" value="P:positive regulation of transcription by RNA polymerase II"/>
    <property type="evidence" value="ECO:0007669"/>
    <property type="project" value="TreeGrafter"/>
</dbReference>
<dbReference type="PROSITE" id="PS50089">
    <property type="entry name" value="ZF_RING_2"/>
    <property type="match status" value="1"/>
</dbReference>
<evidence type="ECO:0000256" key="1">
    <source>
        <dbReference type="ARBA" id="ARBA00022723"/>
    </source>
</evidence>
<sequence>MVLVSSSAHTGNLSPVYSHVPCIGGHSVTEHLKLGFCSDLWFCRVCVSAVHSRVGPRAESYILSSDEEDEESGGRLSPGLLTSLQSSSQARSAPVSVSCPVCMDIYSEIIDSGRLMVSTKCGHLFCSQCIRDSLSRAHSCPTCRKKLTYKQYHPIYI</sequence>
<evidence type="ECO:0000256" key="2">
    <source>
        <dbReference type="ARBA" id="ARBA00022771"/>
    </source>
</evidence>
<dbReference type="Gene3D" id="3.30.40.10">
    <property type="entry name" value="Zinc/RING finger domain, C3HC4 (zinc finger)"/>
    <property type="match status" value="1"/>
</dbReference>
<accession>A0A553R8L7</accession>
<dbReference type="InterPro" id="IPR017907">
    <property type="entry name" value="Znf_RING_CS"/>
</dbReference>
<gene>
    <name evidence="6" type="ORF">DNTS_014643</name>
</gene>